<dbReference type="Proteomes" id="UP000199028">
    <property type="component" value="Unassembled WGS sequence"/>
</dbReference>
<keyword evidence="3" id="KW-1185">Reference proteome</keyword>
<gene>
    <name evidence="2" type="ORF">SAMN05216195_11755</name>
</gene>
<protein>
    <recommendedName>
        <fullName evidence="4">Peptidase inhibitor family I36</fullName>
    </recommendedName>
</protein>
<dbReference type="AlphaFoldDB" id="A0A1H9XSA6"/>
<sequence length="150" mass="16358">MRKIFQSALAIAVSLGGFMGAGFIAAPAADAATCYIEWPSKLKRCELTMYVTENKYDTNSVRVSKAYGLENGGGFDCVTNPQHGSDPGRSSTIMTRVQTGPTAVYGSRYSDCLSFPINTSFCNFNIPTDARYVFVTLSKSRPCTVDIHRQ</sequence>
<dbReference type="EMBL" id="FOFT01000017">
    <property type="protein sequence ID" value="SES49055.1"/>
    <property type="molecule type" value="Genomic_DNA"/>
</dbReference>
<evidence type="ECO:0008006" key="4">
    <source>
        <dbReference type="Google" id="ProtNLM"/>
    </source>
</evidence>
<evidence type="ECO:0000313" key="3">
    <source>
        <dbReference type="Proteomes" id="UP000199028"/>
    </source>
</evidence>
<evidence type="ECO:0000313" key="2">
    <source>
        <dbReference type="EMBL" id="SES49055.1"/>
    </source>
</evidence>
<feature type="signal peptide" evidence="1">
    <location>
        <begin position="1"/>
        <end position="28"/>
    </location>
</feature>
<organism evidence="2 3">
    <name type="scientific">Lentzea flaviverrucosa</name>
    <dbReference type="NCBI Taxonomy" id="200379"/>
    <lineage>
        <taxon>Bacteria</taxon>
        <taxon>Bacillati</taxon>
        <taxon>Actinomycetota</taxon>
        <taxon>Actinomycetes</taxon>
        <taxon>Pseudonocardiales</taxon>
        <taxon>Pseudonocardiaceae</taxon>
        <taxon>Lentzea</taxon>
    </lineage>
</organism>
<dbReference type="RefSeq" id="WP_090071622.1">
    <property type="nucleotide sequence ID" value="NZ_FOFT01000017.1"/>
</dbReference>
<accession>A0A1H9XSA6</accession>
<evidence type="ECO:0000256" key="1">
    <source>
        <dbReference type="SAM" id="SignalP"/>
    </source>
</evidence>
<name>A0A1H9XSA6_9PSEU</name>
<keyword evidence="1" id="KW-0732">Signal</keyword>
<feature type="chain" id="PRO_5039157746" description="Peptidase inhibitor family I36" evidence="1">
    <location>
        <begin position="29"/>
        <end position="150"/>
    </location>
</feature>
<proteinExistence type="predicted"/>
<reference evidence="3" key="1">
    <citation type="submission" date="2016-10" db="EMBL/GenBank/DDBJ databases">
        <authorList>
            <person name="Varghese N."/>
            <person name="Submissions S."/>
        </authorList>
    </citation>
    <scope>NUCLEOTIDE SEQUENCE [LARGE SCALE GENOMIC DNA]</scope>
    <source>
        <strain evidence="3">CGMCC 4.578</strain>
    </source>
</reference>